<accession>A0ABS2R4V4</accession>
<dbReference type="InterPro" id="IPR050793">
    <property type="entry name" value="CMP-NeuNAc_synthase"/>
</dbReference>
<dbReference type="RefSeq" id="WP_077111631.1">
    <property type="nucleotide sequence ID" value="NZ_JAFBFH010000005.1"/>
</dbReference>
<organism evidence="1 2">
    <name type="scientific">Siminovitchia thermophila</name>
    <dbReference type="NCBI Taxonomy" id="1245522"/>
    <lineage>
        <taxon>Bacteria</taxon>
        <taxon>Bacillati</taxon>
        <taxon>Bacillota</taxon>
        <taxon>Bacilli</taxon>
        <taxon>Bacillales</taxon>
        <taxon>Bacillaceae</taxon>
        <taxon>Siminovitchia</taxon>
    </lineage>
</organism>
<dbReference type="CDD" id="cd02513">
    <property type="entry name" value="CMP-NeuAc_Synthase"/>
    <property type="match status" value="1"/>
</dbReference>
<dbReference type="SUPFAM" id="SSF53448">
    <property type="entry name" value="Nucleotide-diphospho-sugar transferases"/>
    <property type="match status" value="1"/>
</dbReference>
<dbReference type="InterPro" id="IPR029044">
    <property type="entry name" value="Nucleotide-diphossugar_trans"/>
</dbReference>
<dbReference type="Proteomes" id="UP000823485">
    <property type="component" value="Unassembled WGS sequence"/>
</dbReference>
<dbReference type="PANTHER" id="PTHR21485">
    <property type="entry name" value="HAD SUPERFAMILY MEMBERS CMAS AND KDSC"/>
    <property type="match status" value="1"/>
</dbReference>
<evidence type="ECO:0000313" key="1">
    <source>
        <dbReference type="EMBL" id="MBM7714199.1"/>
    </source>
</evidence>
<dbReference type="InterPro" id="IPR003329">
    <property type="entry name" value="Cytidylyl_trans"/>
</dbReference>
<evidence type="ECO:0000313" key="2">
    <source>
        <dbReference type="Proteomes" id="UP000823485"/>
    </source>
</evidence>
<dbReference type="Gene3D" id="3.90.550.10">
    <property type="entry name" value="Spore Coat Polysaccharide Biosynthesis Protein SpsA, Chain A"/>
    <property type="match status" value="1"/>
</dbReference>
<keyword evidence="2" id="KW-1185">Reference proteome</keyword>
<dbReference type="Pfam" id="PF02348">
    <property type="entry name" value="CTP_transf_3"/>
    <property type="match status" value="1"/>
</dbReference>
<protein>
    <submittedName>
        <fullName evidence="1">CMP-N,N'-diacetyllegionaminic acid synthase</fullName>
        <ecNumber evidence="1">2.7.7.82</ecNumber>
    </submittedName>
</protein>
<dbReference type="EMBL" id="JAFBFH010000005">
    <property type="protein sequence ID" value="MBM7714199.1"/>
    <property type="molecule type" value="Genomic_DNA"/>
</dbReference>
<dbReference type="EC" id="2.7.7.82" evidence="1"/>
<sequence length="228" mass="26016">MYKDNTFLAVIPARGGSKGIPKKNLFNIKGKPLISYTIDEALRSRYVDKIVVSTDCQEIADVAQQNGAEVPFLRPGHLAADDSKTIDVLLHAVNQLAKNNERFDYIVLLQPTQPLRKYWHIDHAIEQAIEKKQSDLVSVSVVKDHPLLIRSVDEKGTLQRLLPQNSTVRRQEFIPYYKVNGAIYINKIDASFHENVSLNDNSYPFFMDKKYDLDIDDMDDIKTLLTLV</sequence>
<keyword evidence="1" id="KW-0548">Nucleotidyltransferase</keyword>
<gene>
    <name evidence="1" type="ORF">JOC94_001171</name>
</gene>
<keyword evidence="1" id="KW-0808">Transferase</keyword>
<dbReference type="GO" id="GO:0016779">
    <property type="term" value="F:nucleotidyltransferase activity"/>
    <property type="evidence" value="ECO:0007669"/>
    <property type="project" value="UniProtKB-KW"/>
</dbReference>
<proteinExistence type="predicted"/>
<name>A0ABS2R4V4_9BACI</name>
<reference evidence="1 2" key="1">
    <citation type="submission" date="2021-01" db="EMBL/GenBank/DDBJ databases">
        <title>Genomic Encyclopedia of Type Strains, Phase IV (KMG-IV): sequencing the most valuable type-strain genomes for metagenomic binning, comparative biology and taxonomic classification.</title>
        <authorList>
            <person name="Goeker M."/>
        </authorList>
    </citation>
    <scope>NUCLEOTIDE SEQUENCE [LARGE SCALE GENOMIC DNA]</scope>
    <source>
        <strain evidence="1 2">DSM 105453</strain>
    </source>
</reference>
<dbReference type="PANTHER" id="PTHR21485:SF6">
    <property type="entry name" value="N-ACYLNEURAMINATE CYTIDYLYLTRANSFERASE-RELATED"/>
    <property type="match status" value="1"/>
</dbReference>
<comment type="caution">
    <text evidence="1">The sequence shown here is derived from an EMBL/GenBank/DDBJ whole genome shotgun (WGS) entry which is preliminary data.</text>
</comment>